<dbReference type="Proteomes" id="UP000692954">
    <property type="component" value="Unassembled WGS sequence"/>
</dbReference>
<protein>
    <submittedName>
        <fullName evidence="2">Uncharacterized protein</fullName>
    </submittedName>
</protein>
<feature type="region of interest" description="Disordered" evidence="1">
    <location>
        <begin position="1"/>
        <end position="25"/>
    </location>
</feature>
<reference evidence="2" key="1">
    <citation type="submission" date="2021-01" db="EMBL/GenBank/DDBJ databases">
        <authorList>
            <consortium name="Genoscope - CEA"/>
            <person name="William W."/>
        </authorList>
    </citation>
    <scope>NUCLEOTIDE SEQUENCE</scope>
</reference>
<keyword evidence="3" id="KW-1185">Reference proteome</keyword>
<dbReference type="EMBL" id="CAJJDN010000120">
    <property type="protein sequence ID" value="CAD8119192.1"/>
    <property type="molecule type" value="Genomic_DNA"/>
</dbReference>
<dbReference type="OrthoDB" id="288154at2759"/>
<organism evidence="2 3">
    <name type="scientific">Paramecium sonneborni</name>
    <dbReference type="NCBI Taxonomy" id="65129"/>
    <lineage>
        <taxon>Eukaryota</taxon>
        <taxon>Sar</taxon>
        <taxon>Alveolata</taxon>
        <taxon>Ciliophora</taxon>
        <taxon>Intramacronucleata</taxon>
        <taxon>Oligohymenophorea</taxon>
        <taxon>Peniculida</taxon>
        <taxon>Parameciidae</taxon>
        <taxon>Paramecium</taxon>
    </lineage>
</organism>
<evidence type="ECO:0000313" key="3">
    <source>
        <dbReference type="Proteomes" id="UP000692954"/>
    </source>
</evidence>
<gene>
    <name evidence="2" type="ORF">PSON_ATCC_30995.1.T1200056</name>
</gene>
<accession>A0A8S1QVE5</accession>
<evidence type="ECO:0000313" key="2">
    <source>
        <dbReference type="EMBL" id="CAD8119192.1"/>
    </source>
</evidence>
<evidence type="ECO:0000256" key="1">
    <source>
        <dbReference type="SAM" id="MobiDB-lite"/>
    </source>
</evidence>
<dbReference type="AlphaFoldDB" id="A0A8S1QVE5"/>
<sequence length="143" mass="16864">MQDSFYVDYSTSETKPQKIQKQLKNPSEAKNIPKNVGGLLKNHFVNRCYPQVKDNKVIKNFIQLQQKKKNYTREDIKKVLENDEAALIAKKYFSSFDIIEDILHSEKVPEITTLLKYIRKFFIASYYPETLSTLKLNQHNDLF</sequence>
<proteinExistence type="predicted"/>
<name>A0A8S1QVE5_9CILI</name>
<comment type="caution">
    <text evidence="2">The sequence shown here is derived from an EMBL/GenBank/DDBJ whole genome shotgun (WGS) entry which is preliminary data.</text>
</comment>